<proteinExistence type="predicted"/>
<feature type="signal peptide" evidence="1">
    <location>
        <begin position="1"/>
        <end position="23"/>
    </location>
</feature>
<dbReference type="RefSeq" id="WP_111218482.1">
    <property type="nucleotide sequence ID" value="NZ_CP117260.1"/>
</dbReference>
<dbReference type="Proteomes" id="UP000249499">
    <property type="component" value="Plasmid unnamed3"/>
</dbReference>
<evidence type="ECO:0000313" key="2">
    <source>
        <dbReference type="EMBL" id="WFR99375.1"/>
    </source>
</evidence>
<reference evidence="2 3" key="1">
    <citation type="journal article" date="2018" name="Sci. Rep.">
        <title>Rhizobium tumorigenes sp. nov., a novel plant tumorigenic bacterium isolated from cane gall tumors on thornless blackberry.</title>
        <authorList>
            <person name="Kuzmanovi N."/>
            <person name="Smalla K."/>
            <person name="Gronow S."/>
            <person name="PuBawska J."/>
        </authorList>
    </citation>
    <scope>NUCLEOTIDE SEQUENCE [LARGE SCALE GENOMIC DNA]</scope>
    <source>
        <strain evidence="2 3">1078</strain>
    </source>
</reference>
<protein>
    <submittedName>
        <fullName evidence="2">Uncharacterized protein</fullName>
    </submittedName>
</protein>
<geneLocation type="plasmid" evidence="2 3">
    <name>unnamed3</name>
</geneLocation>
<gene>
    <name evidence="2" type="ORF">PR017_27450</name>
</gene>
<dbReference type="EMBL" id="CP117260">
    <property type="protein sequence ID" value="WFR99375.1"/>
    <property type="molecule type" value="Genomic_DNA"/>
</dbReference>
<dbReference type="AlphaFoldDB" id="A0AAF1KVH2"/>
<organism evidence="2 3">
    <name type="scientific">Rhizobium tumorigenes</name>
    <dbReference type="NCBI Taxonomy" id="2041385"/>
    <lineage>
        <taxon>Bacteria</taxon>
        <taxon>Pseudomonadati</taxon>
        <taxon>Pseudomonadota</taxon>
        <taxon>Alphaproteobacteria</taxon>
        <taxon>Hyphomicrobiales</taxon>
        <taxon>Rhizobiaceae</taxon>
        <taxon>Rhizobium/Agrobacterium group</taxon>
        <taxon>Rhizobium</taxon>
    </lineage>
</organism>
<keyword evidence="3" id="KW-1185">Reference proteome</keyword>
<accession>A0AAF1KVH2</accession>
<evidence type="ECO:0000313" key="3">
    <source>
        <dbReference type="Proteomes" id="UP000249499"/>
    </source>
</evidence>
<keyword evidence="2" id="KW-0614">Plasmid</keyword>
<keyword evidence="1" id="KW-0732">Signal</keyword>
<feature type="chain" id="PRO_5042137604" evidence="1">
    <location>
        <begin position="24"/>
        <end position="184"/>
    </location>
</feature>
<name>A0AAF1KVH2_9HYPH</name>
<evidence type="ECO:0000256" key="1">
    <source>
        <dbReference type="SAM" id="SignalP"/>
    </source>
</evidence>
<sequence length="184" mass="20489">MSMRLYRYAVMIASLVFPGLAAAETQWTAQLNQWSVGFDAGTDAPYCRLLWDSHLGKTVEFRASRDTTRWLVSRDGWSIPAATATTVTIVDGTRRIVAPAAFFDAKTLQVWTKDGKTSDGLIRRLVTDAFQGRPDVQLTFSGNEPDWIVPMSRVQTLYPEFVQCMGRLNGHTPQPAETASAQPF</sequence>
<reference evidence="3" key="2">
    <citation type="journal article" date="2023" name="MicrobiologyOpen">
        <title>Genomics of the tumorigenes clade of the family Rhizobiaceae and description of Rhizobium rhododendri sp. nov.</title>
        <authorList>
            <person name="Kuzmanovic N."/>
            <person name="diCenzo G.C."/>
            <person name="Bunk B."/>
            <person name="Sproeer C."/>
            <person name="Fruehling A."/>
            <person name="Neumann-Schaal M."/>
            <person name="Overmann J."/>
            <person name="Smalla K."/>
        </authorList>
    </citation>
    <scope>NUCLEOTIDE SEQUENCE [LARGE SCALE GENOMIC DNA]</scope>
    <source>
        <strain evidence="3">1078</strain>
        <plasmid evidence="3">unnamed3</plasmid>
    </source>
</reference>
<dbReference type="KEGG" id="rtu:PR017_27450"/>